<dbReference type="EMBL" id="CP046072">
    <property type="protein sequence ID" value="QSZ41095.1"/>
    <property type="molecule type" value="Genomic_DNA"/>
</dbReference>
<sequence>MKPGFMALLEQSSRDIPDMIICATDGDIEKSFEHVKIPNKVQVIWLIEEKGRLLFDVSKYSKQHMHVIKFSV</sequence>
<dbReference type="Proteomes" id="UP000671852">
    <property type="component" value="Chromosome"/>
</dbReference>
<protein>
    <submittedName>
        <fullName evidence="1">Uncharacterized protein</fullName>
    </submittedName>
</protein>
<gene>
    <name evidence="1" type="ORF">GJV85_02835</name>
</gene>
<proteinExistence type="predicted"/>
<organism evidence="1 2">
    <name type="scientific">Sulfurimonas aquatica</name>
    <dbReference type="NCBI Taxonomy" id="2672570"/>
    <lineage>
        <taxon>Bacteria</taxon>
        <taxon>Pseudomonadati</taxon>
        <taxon>Campylobacterota</taxon>
        <taxon>Epsilonproteobacteria</taxon>
        <taxon>Campylobacterales</taxon>
        <taxon>Sulfurimonadaceae</taxon>
        <taxon>Sulfurimonas</taxon>
    </lineage>
</organism>
<reference evidence="1" key="2">
    <citation type="submission" date="2021-04" db="EMBL/GenBank/DDBJ databases">
        <title>Isolation and characterization of a novel species of the genus Sulfurimonas.</title>
        <authorList>
            <person name="Fukui M."/>
        </authorList>
    </citation>
    <scope>NUCLEOTIDE SEQUENCE</scope>
    <source>
        <strain evidence="1">H1576</strain>
    </source>
</reference>
<evidence type="ECO:0000313" key="2">
    <source>
        <dbReference type="Proteomes" id="UP000671852"/>
    </source>
</evidence>
<dbReference type="AlphaFoldDB" id="A0A975AYZ7"/>
<accession>A0A975AYZ7</accession>
<reference evidence="1" key="1">
    <citation type="submission" date="2019-11" db="EMBL/GenBank/DDBJ databases">
        <authorList>
            <person name="Kojima H."/>
        </authorList>
    </citation>
    <scope>NUCLEOTIDE SEQUENCE</scope>
    <source>
        <strain evidence="1">H1576</strain>
    </source>
</reference>
<evidence type="ECO:0000313" key="1">
    <source>
        <dbReference type="EMBL" id="QSZ41095.1"/>
    </source>
</evidence>
<dbReference type="RefSeq" id="WP_207562366.1">
    <property type="nucleotide sequence ID" value="NZ_CP046072.1"/>
</dbReference>
<name>A0A975AYZ7_9BACT</name>
<keyword evidence="2" id="KW-1185">Reference proteome</keyword>
<dbReference type="KEGG" id="saqt:GJV85_02835"/>